<dbReference type="Proteomes" id="UP001500459">
    <property type="component" value="Unassembled WGS sequence"/>
</dbReference>
<dbReference type="CDD" id="cd02696">
    <property type="entry name" value="MurNAc-LAA"/>
    <property type="match status" value="1"/>
</dbReference>
<comment type="caution">
    <text evidence="5">The sequence shown here is derived from an EMBL/GenBank/DDBJ whole genome shotgun (WGS) entry which is preliminary data.</text>
</comment>
<dbReference type="SMART" id="SM00646">
    <property type="entry name" value="Ami_3"/>
    <property type="match status" value="1"/>
</dbReference>
<evidence type="ECO:0000313" key="5">
    <source>
        <dbReference type="EMBL" id="GAA3508238.1"/>
    </source>
</evidence>
<evidence type="ECO:0000259" key="4">
    <source>
        <dbReference type="SMART" id="SM00646"/>
    </source>
</evidence>
<dbReference type="EMBL" id="BAABCW010000006">
    <property type="protein sequence ID" value="GAA3508238.1"/>
    <property type="molecule type" value="Genomic_DNA"/>
</dbReference>
<sequence length="389" mass="43146">MMSKNKIIYNNLWAVLICVLSTYANSIYALDNDDNDKFVVVLDAGHGGHDPGNRGNGYKEKDIALKVVLSVGKALEDDGRFKVVYTRKTDEFIELHERGKIANKAKADLFVSIHCNSHKSQAFGTETFVLGLHANDENFNVAKNENSVILLEDNYEANYEGFDPNSPESLIGLMIMQEEYLDQSLTLASFVQNRFTKTLKRKSRGVKQAGFVVLHQTYMPSVLIELGFLTNNKEGKYLNSKKGQSDMATSIITSIVDYKESLDAAYYIPEPEKPVVSDTVTNNFPIAETETLSDEEVNVNGIIFKVQISAGSTDIELQPQNFNGLDQLSKVQVGDVYKYYFGSTGNYNSINELKATAINKGFDSSFVVAFKNNELIPLDEALKAGAASN</sequence>
<comment type="catalytic activity">
    <reaction evidence="1">
        <text>Hydrolyzes the link between N-acetylmuramoyl residues and L-amino acid residues in certain cell-wall glycopeptides.</text>
        <dbReference type="EC" id="3.5.1.28"/>
    </reaction>
</comment>
<dbReference type="Pfam" id="PF01520">
    <property type="entry name" value="Amidase_3"/>
    <property type="match status" value="1"/>
</dbReference>
<dbReference type="SUPFAM" id="SSF53187">
    <property type="entry name" value="Zn-dependent exopeptidases"/>
    <property type="match status" value="1"/>
</dbReference>
<evidence type="ECO:0000256" key="2">
    <source>
        <dbReference type="ARBA" id="ARBA00011901"/>
    </source>
</evidence>
<dbReference type="Gene3D" id="3.40.630.40">
    <property type="entry name" value="Zn-dependent exopeptidases"/>
    <property type="match status" value="1"/>
</dbReference>
<evidence type="ECO:0000256" key="1">
    <source>
        <dbReference type="ARBA" id="ARBA00001561"/>
    </source>
</evidence>
<dbReference type="InterPro" id="IPR002508">
    <property type="entry name" value="MurNAc-LAA_cat"/>
</dbReference>
<protein>
    <recommendedName>
        <fullName evidence="2">N-acetylmuramoyl-L-alanine amidase</fullName>
        <ecNumber evidence="2">3.5.1.28</ecNumber>
    </recommendedName>
</protein>
<proteinExistence type="predicted"/>
<dbReference type="EC" id="3.5.1.28" evidence="2"/>
<reference evidence="6" key="1">
    <citation type="journal article" date="2019" name="Int. J. Syst. Evol. Microbiol.">
        <title>The Global Catalogue of Microorganisms (GCM) 10K type strain sequencing project: providing services to taxonomists for standard genome sequencing and annotation.</title>
        <authorList>
            <consortium name="The Broad Institute Genomics Platform"/>
            <consortium name="The Broad Institute Genome Sequencing Center for Infectious Disease"/>
            <person name="Wu L."/>
            <person name="Ma J."/>
        </authorList>
    </citation>
    <scope>NUCLEOTIDE SEQUENCE [LARGE SCALE GENOMIC DNA]</scope>
    <source>
        <strain evidence="6">JCM 17106</strain>
    </source>
</reference>
<keyword evidence="3" id="KW-0378">Hydrolase</keyword>
<dbReference type="InterPro" id="IPR050695">
    <property type="entry name" value="N-acetylmuramoyl_amidase_3"/>
</dbReference>
<organism evidence="5 6">
    <name type="scientific">Aquimarina addita</name>
    <dbReference type="NCBI Taxonomy" id="870485"/>
    <lineage>
        <taxon>Bacteria</taxon>
        <taxon>Pseudomonadati</taxon>
        <taxon>Bacteroidota</taxon>
        <taxon>Flavobacteriia</taxon>
        <taxon>Flavobacteriales</taxon>
        <taxon>Flavobacteriaceae</taxon>
        <taxon>Aquimarina</taxon>
    </lineage>
</organism>
<name>A0ABP6UI64_9FLAO</name>
<dbReference type="PANTHER" id="PTHR30404:SF0">
    <property type="entry name" value="N-ACETYLMURAMOYL-L-ALANINE AMIDASE AMIC"/>
    <property type="match status" value="1"/>
</dbReference>
<feature type="domain" description="MurNAc-LAA" evidence="4">
    <location>
        <begin position="99"/>
        <end position="256"/>
    </location>
</feature>
<evidence type="ECO:0000256" key="3">
    <source>
        <dbReference type="ARBA" id="ARBA00022801"/>
    </source>
</evidence>
<dbReference type="PANTHER" id="PTHR30404">
    <property type="entry name" value="N-ACETYLMURAMOYL-L-ALANINE AMIDASE"/>
    <property type="match status" value="1"/>
</dbReference>
<gene>
    <name evidence="5" type="ORF">GCM10022393_18770</name>
</gene>
<accession>A0ABP6UI64</accession>
<evidence type="ECO:0000313" key="6">
    <source>
        <dbReference type="Proteomes" id="UP001500459"/>
    </source>
</evidence>
<keyword evidence="6" id="KW-1185">Reference proteome</keyword>